<evidence type="ECO:0000256" key="2">
    <source>
        <dbReference type="ARBA" id="ARBA00008520"/>
    </source>
</evidence>
<dbReference type="HOGENOM" id="CLU_031285_9_2_5"/>
<dbReference type="eggNOG" id="COG1653">
    <property type="taxonomic scope" value="Bacteria"/>
</dbReference>
<evidence type="ECO:0000256" key="1">
    <source>
        <dbReference type="ARBA" id="ARBA00004418"/>
    </source>
</evidence>
<evidence type="ECO:0000256" key="4">
    <source>
        <dbReference type="ARBA" id="ARBA00022729"/>
    </source>
</evidence>
<dbReference type="InterPro" id="IPR050490">
    <property type="entry name" value="Bact_solute-bd_prot1"/>
</dbReference>
<evidence type="ECO:0000313" key="6">
    <source>
        <dbReference type="EMBL" id="BAC47996.1"/>
    </source>
</evidence>
<dbReference type="OrthoDB" id="9804061at2"/>
<dbReference type="PATRIC" id="fig|224911.5.peg.2708"/>
<dbReference type="PANTHER" id="PTHR43649:SF34">
    <property type="entry name" value="ABC TRANSPORTER PERIPLASMIC-BINDING PROTEIN YCJN-RELATED"/>
    <property type="match status" value="1"/>
</dbReference>
<keyword evidence="7" id="KW-1185">Reference proteome</keyword>
<keyword evidence="4" id="KW-0732">Signal</keyword>
<dbReference type="InterPro" id="IPR006311">
    <property type="entry name" value="TAT_signal"/>
</dbReference>
<dbReference type="PhylomeDB" id="Q89RN2"/>
<dbReference type="Proteomes" id="UP000002526">
    <property type="component" value="Chromosome"/>
</dbReference>
<gene>
    <name evidence="6" type="ordered locus">bll2731</name>
</gene>
<dbReference type="InParanoid" id="Q89RN2"/>
<accession>Q89RN2</accession>
<dbReference type="Gene3D" id="3.40.190.10">
    <property type="entry name" value="Periplasmic binding protein-like II"/>
    <property type="match status" value="2"/>
</dbReference>
<comment type="similarity">
    <text evidence="2">Belongs to the bacterial solute-binding protein 1 family.</text>
</comment>
<reference evidence="7" key="1">
    <citation type="journal article" date="2002" name="DNA Res.">
        <title>Complete genomic sequence of nitrogen-fixing symbiotic bacterium Bradyrhizobium japonicum USDA110.</title>
        <authorList>
            <person name="Kaneko T."/>
            <person name="Nakamura Y."/>
            <person name="Sato S."/>
            <person name="Minamisawa K."/>
            <person name="Uchiumi T."/>
            <person name="Sasamoto S."/>
            <person name="Watanabe A."/>
            <person name="Idesawa K."/>
            <person name="Iriguchi M."/>
            <person name="Kawashima K."/>
            <person name="Kohara M."/>
            <person name="Matsumoto M."/>
            <person name="Shimpo S."/>
            <person name="Tsuruoka H."/>
            <person name="Wada T."/>
            <person name="Yamada M."/>
            <person name="Tabata S."/>
        </authorList>
    </citation>
    <scope>NUCLEOTIDE SEQUENCE [LARGE SCALE GENOMIC DNA]</scope>
    <source>
        <strain evidence="7">JCM 10833 / BCRC 13528 / IAM 13628 / NBRC 14792 / USDA 110</strain>
    </source>
</reference>
<dbReference type="EMBL" id="BA000040">
    <property type="protein sequence ID" value="BAC47996.1"/>
    <property type="molecule type" value="Genomic_DNA"/>
</dbReference>
<evidence type="ECO:0000313" key="7">
    <source>
        <dbReference type="Proteomes" id="UP000002526"/>
    </source>
</evidence>
<proteinExistence type="inferred from homology"/>
<dbReference type="CDD" id="cd13585">
    <property type="entry name" value="PBP2_TMBP_like"/>
    <property type="match status" value="1"/>
</dbReference>
<dbReference type="GO" id="GO:0005886">
    <property type="term" value="C:plasma membrane"/>
    <property type="evidence" value="ECO:0000318"/>
    <property type="project" value="GO_Central"/>
</dbReference>
<dbReference type="PROSITE" id="PS51318">
    <property type="entry name" value="TAT"/>
    <property type="match status" value="1"/>
</dbReference>
<name>Q89RN2_BRADU</name>
<comment type="subcellular location">
    <subcellularLocation>
        <location evidence="1">Periplasm</location>
    </subcellularLocation>
</comment>
<dbReference type="AlphaFoldDB" id="Q89RN2"/>
<protein>
    <submittedName>
        <fullName evidence="6">Bll2731 protein</fullName>
    </submittedName>
</protein>
<dbReference type="KEGG" id="bja:bll2731"/>
<dbReference type="InterPro" id="IPR006059">
    <property type="entry name" value="SBP"/>
</dbReference>
<organism evidence="6 7">
    <name type="scientific">Bradyrhizobium diazoefficiens (strain JCM 10833 / BCRC 13528 / IAM 13628 / NBRC 14792 / USDA 110)</name>
    <dbReference type="NCBI Taxonomy" id="224911"/>
    <lineage>
        <taxon>Bacteria</taxon>
        <taxon>Pseudomonadati</taxon>
        <taxon>Pseudomonadota</taxon>
        <taxon>Alphaproteobacteria</taxon>
        <taxon>Hyphomicrobiales</taxon>
        <taxon>Nitrobacteraceae</taxon>
        <taxon>Bradyrhizobium</taxon>
    </lineage>
</organism>
<dbReference type="STRING" id="224911.AAV28_10665"/>
<keyword evidence="3" id="KW-0813">Transport</keyword>
<dbReference type="EnsemblBacteria" id="BAC47996">
    <property type="protein sequence ID" value="BAC47996"/>
    <property type="gene ID" value="BAC47996"/>
</dbReference>
<evidence type="ECO:0000256" key="5">
    <source>
        <dbReference type="ARBA" id="ARBA00022764"/>
    </source>
</evidence>
<evidence type="ECO:0000256" key="3">
    <source>
        <dbReference type="ARBA" id="ARBA00022448"/>
    </source>
</evidence>
<dbReference type="SUPFAM" id="SSF53850">
    <property type="entry name" value="Periplasmic binding protein-like II"/>
    <property type="match status" value="1"/>
</dbReference>
<dbReference type="GO" id="GO:0015574">
    <property type="term" value="F:trehalose transmembrane transporter activity"/>
    <property type="evidence" value="ECO:0000318"/>
    <property type="project" value="GO_Central"/>
</dbReference>
<keyword evidence="5" id="KW-0574">Periplasm</keyword>
<dbReference type="GO" id="GO:0042597">
    <property type="term" value="C:periplasmic space"/>
    <property type="evidence" value="ECO:0007669"/>
    <property type="project" value="UniProtKB-SubCell"/>
</dbReference>
<sequence>MARSLVSLPKTMSHREDFEVVDYRISRRTLLTGTAAAGALSLTGLPARAEVNWKKYAGTKLEVILAKGPRGDNLQKNIKEFTELTGIQVEAEQIPEQQQRQKVVIEFTSGRPSFDVVHLSYHVQKRQFEKAGWLADMTPFMKDPSLTAPDLVESDFSAAGLQYAKNDKGQMLSLPWSVDYFILYYNKELFQKKGVAVPKTLDEMVAAAEKLTDPKEGTYGFVGRGLRNANMALWTNFFLNYGGEFLDDKRNILTDGPEAIAATKLYQTLLTKSAPPGVAGFNWMESMASFTQGRSAMWIDGVGWAPPLEDPAASRVVGKVGYTVVPAGPKGHYSSTYGDGIGIAAASKNKEAAYLLCQWVVSKQQGARLLQAGGGVPFRSSILNDPEIQKGVKMPPEWLQSVIESGKISKLGLPVVVPVAEFRDIVGAALTATLSGADPAAELKKANDQFRPILERSEKA</sequence>
<dbReference type="Pfam" id="PF01547">
    <property type="entry name" value="SBP_bac_1"/>
    <property type="match status" value="1"/>
</dbReference>
<dbReference type="PANTHER" id="PTHR43649">
    <property type="entry name" value="ARABINOSE-BINDING PROTEIN-RELATED"/>
    <property type="match status" value="1"/>
</dbReference>